<dbReference type="AlphaFoldDB" id="A0A6A5WXP8"/>
<feature type="chain" id="PRO_5025681853" evidence="1">
    <location>
        <begin position="17"/>
        <end position="81"/>
    </location>
</feature>
<gene>
    <name evidence="2" type="ORF">P154DRAFT_518299</name>
</gene>
<protein>
    <submittedName>
        <fullName evidence="2">Uncharacterized protein</fullName>
    </submittedName>
</protein>
<keyword evidence="3" id="KW-1185">Reference proteome</keyword>
<dbReference type="Proteomes" id="UP000799779">
    <property type="component" value="Unassembled WGS sequence"/>
</dbReference>
<accession>A0A6A5WXP8</accession>
<evidence type="ECO:0000313" key="2">
    <source>
        <dbReference type="EMBL" id="KAF2005529.1"/>
    </source>
</evidence>
<evidence type="ECO:0000313" key="3">
    <source>
        <dbReference type="Proteomes" id="UP000799779"/>
    </source>
</evidence>
<organism evidence="2 3">
    <name type="scientific">Amniculicola lignicola CBS 123094</name>
    <dbReference type="NCBI Taxonomy" id="1392246"/>
    <lineage>
        <taxon>Eukaryota</taxon>
        <taxon>Fungi</taxon>
        <taxon>Dikarya</taxon>
        <taxon>Ascomycota</taxon>
        <taxon>Pezizomycotina</taxon>
        <taxon>Dothideomycetes</taxon>
        <taxon>Pleosporomycetidae</taxon>
        <taxon>Pleosporales</taxon>
        <taxon>Amniculicolaceae</taxon>
        <taxon>Amniculicola</taxon>
    </lineage>
</organism>
<sequence>MKLALAATTLLGLALATPLPSAQLGPDLEKRGCGGYANFNQCRQGRANLCVASCLGSGFFMKASCLSGCVNSASEFCQATC</sequence>
<feature type="signal peptide" evidence="1">
    <location>
        <begin position="1"/>
        <end position="16"/>
    </location>
</feature>
<name>A0A6A5WXP8_9PLEO</name>
<evidence type="ECO:0000256" key="1">
    <source>
        <dbReference type="SAM" id="SignalP"/>
    </source>
</evidence>
<reference evidence="2" key="1">
    <citation type="journal article" date="2020" name="Stud. Mycol.">
        <title>101 Dothideomycetes genomes: a test case for predicting lifestyles and emergence of pathogens.</title>
        <authorList>
            <person name="Haridas S."/>
            <person name="Albert R."/>
            <person name="Binder M."/>
            <person name="Bloem J."/>
            <person name="Labutti K."/>
            <person name="Salamov A."/>
            <person name="Andreopoulos B."/>
            <person name="Baker S."/>
            <person name="Barry K."/>
            <person name="Bills G."/>
            <person name="Bluhm B."/>
            <person name="Cannon C."/>
            <person name="Castanera R."/>
            <person name="Culley D."/>
            <person name="Daum C."/>
            <person name="Ezra D."/>
            <person name="Gonzalez J."/>
            <person name="Henrissat B."/>
            <person name="Kuo A."/>
            <person name="Liang C."/>
            <person name="Lipzen A."/>
            <person name="Lutzoni F."/>
            <person name="Magnuson J."/>
            <person name="Mondo S."/>
            <person name="Nolan M."/>
            <person name="Ohm R."/>
            <person name="Pangilinan J."/>
            <person name="Park H.-J."/>
            <person name="Ramirez L."/>
            <person name="Alfaro M."/>
            <person name="Sun H."/>
            <person name="Tritt A."/>
            <person name="Yoshinaga Y."/>
            <person name="Zwiers L.-H."/>
            <person name="Turgeon B."/>
            <person name="Goodwin S."/>
            <person name="Spatafora J."/>
            <person name="Crous P."/>
            <person name="Grigoriev I."/>
        </authorList>
    </citation>
    <scope>NUCLEOTIDE SEQUENCE</scope>
    <source>
        <strain evidence="2">CBS 123094</strain>
    </source>
</reference>
<dbReference type="EMBL" id="ML977562">
    <property type="protein sequence ID" value="KAF2005529.1"/>
    <property type="molecule type" value="Genomic_DNA"/>
</dbReference>
<keyword evidence="1" id="KW-0732">Signal</keyword>
<proteinExistence type="predicted"/>